<evidence type="ECO:0000313" key="3">
    <source>
        <dbReference type="Proteomes" id="UP000603602"/>
    </source>
</evidence>
<sequence>MRQYVEDSGPAVARVLSLALMADGAIDASELDCLRRRQVLERFGLEEADFDRVMREFCEDLNLSLGYFDALQCRLHTELVDAMLDEIKDPARRRALLDAMMAITCADGALGEGERLLLARAALRWEDENDWPVRIRPATDDA</sequence>
<dbReference type="RefSeq" id="WP_187718285.1">
    <property type="nucleotide sequence ID" value="NZ_JACTAH010000002.1"/>
</dbReference>
<feature type="domain" description="Co-chaperone DjlA N-terminal" evidence="1">
    <location>
        <begin position="11"/>
        <end position="122"/>
    </location>
</feature>
<dbReference type="Pfam" id="PF05099">
    <property type="entry name" value="TerB"/>
    <property type="match status" value="1"/>
</dbReference>
<evidence type="ECO:0000259" key="1">
    <source>
        <dbReference type="Pfam" id="PF05099"/>
    </source>
</evidence>
<protein>
    <submittedName>
        <fullName evidence="2">TerB family tellurite resistance protein</fullName>
    </submittedName>
</protein>
<keyword evidence="3" id="KW-1185">Reference proteome</keyword>
<dbReference type="InterPro" id="IPR029024">
    <property type="entry name" value="TerB-like"/>
</dbReference>
<proteinExistence type="predicted"/>
<organism evidence="2 3">
    <name type="scientific">Thauera sedimentorum</name>
    <dbReference type="NCBI Taxonomy" id="2767595"/>
    <lineage>
        <taxon>Bacteria</taxon>
        <taxon>Pseudomonadati</taxon>
        <taxon>Pseudomonadota</taxon>
        <taxon>Betaproteobacteria</taxon>
        <taxon>Rhodocyclales</taxon>
        <taxon>Zoogloeaceae</taxon>
        <taxon>Thauera</taxon>
    </lineage>
</organism>
<accession>A0ABR9BBY0</accession>
<dbReference type="SUPFAM" id="SSF158682">
    <property type="entry name" value="TerB-like"/>
    <property type="match status" value="1"/>
</dbReference>
<reference evidence="3" key="1">
    <citation type="submission" date="2023-07" db="EMBL/GenBank/DDBJ databases">
        <title>Thauera sp. CAU 1555 isolated from sand of Yaerae Beach.</title>
        <authorList>
            <person name="Kim W."/>
        </authorList>
    </citation>
    <scope>NUCLEOTIDE SEQUENCE [LARGE SCALE GENOMIC DNA]</scope>
    <source>
        <strain evidence="3">CAU 1555</strain>
    </source>
</reference>
<evidence type="ECO:0000313" key="2">
    <source>
        <dbReference type="EMBL" id="MBD8503449.1"/>
    </source>
</evidence>
<comment type="caution">
    <text evidence="2">The sequence shown here is derived from an EMBL/GenBank/DDBJ whole genome shotgun (WGS) entry which is preliminary data.</text>
</comment>
<dbReference type="CDD" id="cd07177">
    <property type="entry name" value="terB_like"/>
    <property type="match status" value="1"/>
</dbReference>
<dbReference type="Proteomes" id="UP000603602">
    <property type="component" value="Unassembled WGS sequence"/>
</dbReference>
<dbReference type="EMBL" id="JACYTO010000002">
    <property type="protein sequence ID" value="MBD8503449.1"/>
    <property type="molecule type" value="Genomic_DNA"/>
</dbReference>
<dbReference type="InterPro" id="IPR007791">
    <property type="entry name" value="DjlA_N"/>
</dbReference>
<gene>
    <name evidence="2" type="ORF">IFO67_11195</name>
</gene>
<name>A0ABR9BBY0_9RHOO</name>
<dbReference type="Gene3D" id="1.10.3680.10">
    <property type="entry name" value="TerB-like"/>
    <property type="match status" value="1"/>
</dbReference>